<feature type="compositionally biased region" description="Polar residues" evidence="1">
    <location>
        <begin position="62"/>
        <end position="72"/>
    </location>
</feature>
<keyword evidence="3" id="KW-1185">Reference proteome</keyword>
<gene>
    <name evidence="2" type="ORF">GOMPHAMPRED_005096</name>
</gene>
<protein>
    <recommendedName>
        <fullName evidence="4">Basic proline-rich protein</fullName>
    </recommendedName>
</protein>
<evidence type="ECO:0000313" key="3">
    <source>
        <dbReference type="Proteomes" id="UP000664169"/>
    </source>
</evidence>
<feature type="compositionally biased region" description="Basic and acidic residues" evidence="1">
    <location>
        <begin position="1"/>
        <end position="20"/>
    </location>
</feature>
<organism evidence="2 3">
    <name type="scientific">Gomphillus americanus</name>
    <dbReference type="NCBI Taxonomy" id="1940652"/>
    <lineage>
        <taxon>Eukaryota</taxon>
        <taxon>Fungi</taxon>
        <taxon>Dikarya</taxon>
        <taxon>Ascomycota</taxon>
        <taxon>Pezizomycotina</taxon>
        <taxon>Lecanoromycetes</taxon>
        <taxon>OSLEUM clade</taxon>
        <taxon>Ostropomycetidae</taxon>
        <taxon>Ostropales</taxon>
        <taxon>Graphidaceae</taxon>
        <taxon>Gomphilloideae</taxon>
        <taxon>Gomphillus</taxon>
    </lineage>
</organism>
<proteinExistence type="predicted"/>
<name>A0A8H3EIM4_9LECA</name>
<evidence type="ECO:0000256" key="1">
    <source>
        <dbReference type="SAM" id="MobiDB-lite"/>
    </source>
</evidence>
<dbReference type="EMBL" id="CAJPDQ010000003">
    <property type="protein sequence ID" value="CAF9907396.1"/>
    <property type="molecule type" value="Genomic_DNA"/>
</dbReference>
<feature type="region of interest" description="Disordered" evidence="1">
    <location>
        <begin position="226"/>
        <end position="353"/>
    </location>
</feature>
<feature type="compositionally biased region" description="Low complexity" evidence="1">
    <location>
        <begin position="259"/>
        <end position="285"/>
    </location>
</feature>
<feature type="compositionally biased region" description="Polar residues" evidence="1">
    <location>
        <begin position="226"/>
        <end position="245"/>
    </location>
</feature>
<reference evidence="2" key="1">
    <citation type="submission" date="2021-03" db="EMBL/GenBank/DDBJ databases">
        <authorList>
            <person name="Tagirdzhanova G."/>
        </authorList>
    </citation>
    <scope>NUCLEOTIDE SEQUENCE</scope>
</reference>
<feature type="region of interest" description="Disordered" evidence="1">
    <location>
        <begin position="1"/>
        <end position="142"/>
    </location>
</feature>
<feature type="region of interest" description="Disordered" evidence="1">
    <location>
        <begin position="177"/>
        <end position="213"/>
    </location>
</feature>
<accession>A0A8H3EIM4</accession>
<evidence type="ECO:0008006" key="4">
    <source>
        <dbReference type="Google" id="ProtNLM"/>
    </source>
</evidence>
<dbReference type="Proteomes" id="UP000664169">
    <property type="component" value="Unassembled WGS sequence"/>
</dbReference>
<feature type="compositionally biased region" description="Basic and acidic residues" evidence="1">
    <location>
        <begin position="294"/>
        <end position="323"/>
    </location>
</feature>
<dbReference type="AlphaFoldDB" id="A0A8H3EIM4"/>
<dbReference type="OrthoDB" id="5400063at2759"/>
<feature type="compositionally biased region" description="Basic residues" evidence="1">
    <location>
        <begin position="84"/>
        <end position="98"/>
    </location>
</feature>
<comment type="caution">
    <text evidence="2">The sequence shown here is derived from an EMBL/GenBank/DDBJ whole genome shotgun (WGS) entry which is preliminary data.</text>
</comment>
<evidence type="ECO:0000313" key="2">
    <source>
        <dbReference type="EMBL" id="CAF9907396.1"/>
    </source>
</evidence>
<sequence>MPPHLDTKEIPSLEGIEKTPRTTILPSINEHDDRPSLLNFETVHDASNPGAREMAPRPPVTRASTEPSSPGSSFGLERLSLGSTRRRTTSPYSRHIRSRSGSSSTPPTMTRAHSSPVVDSFGHVRPTSPYGRPSSPHYSSVRRASPLRYSMEDSSSFSAIDIDETISELDELQLQPRPVASFDYDPASTPLTPNSAFSSSLSRSRRTPPSPLQHFALGFGGHHNLKSSLRSHASSPTLRTFTSPAASPRFNEAFPSQMPYSTSSNASSMPSTPTSFRSRSPSISSLETIPDSPDAEREAIEALERDKGAIAKLKAAIEREGNRRGSSSETFRGRGIFKDSGLSSDKRKRWSVCGAERRSDLDLETIWED</sequence>